<dbReference type="RefSeq" id="WP_154461264.1">
    <property type="nucleotide sequence ID" value="NZ_JAQYTQ010000067.1"/>
</dbReference>
<dbReference type="GO" id="GO:0046872">
    <property type="term" value="F:metal ion binding"/>
    <property type="evidence" value="ECO:0007669"/>
    <property type="project" value="UniProtKB-KW"/>
</dbReference>
<dbReference type="GO" id="GO:0000917">
    <property type="term" value="P:division septum assembly"/>
    <property type="evidence" value="ECO:0007669"/>
    <property type="project" value="UniProtKB-KW"/>
</dbReference>
<name>A0A7X2T494_9FIRM</name>
<dbReference type="NCBIfam" id="TIGR00231">
    <property type="entry name" value="small_GTP"/>
    <property type="match status" value="1"/>
</dbReference>
<evidence type="ECO:0000256" key="1">
    <source>
        <dbReference type="ARBA" id="ARBA00001946"/>
    </source>
</evidence>
<dbReference type="EMBL" id="VUMM01000024">
    <property type="protein sequence ID" value="MSS02240.1"/>
    <property type="molecule type" value="Genomic_DNA"/>
</dbReference>
<feature type="domain" description="EngB-type G" evidence="11">
    <location>
        <begin position="19"/>
        <end position="191"/>
    </location>
</feature>
<dbReference type="GO" id="GO:0005829">
    <property type="term" value="C:cytosol"/>
    <property type="evidence" value="ECO:0007669"/>
    <property type="project" value="TreeGrafter"/>
</dbReference>
<dbReference type="Gene3D" id="3.40.50.300">
    <property type="entry name" value="P-loop containing nucleotide triphosphate hydrolases"/>
    <property type="match status" value="1"/>
</dbReference>
<evidence type="ECO:0000256" key="7">
    <source>
        <dbReference type="ARBA" id="ARBA00023134"/>
    </source>
</evidence>
<evidence type="ECO:0000256" key="5">
    <source>
        <dbReference type="ARBA" id="ARBA00022741"/>
    </source>
</evidence>
<evidence type="ECO:0000256" key="9">
    <source>
        <dbReference type="ARBA" id="ARBA00023306"/>
    </source>
</evidence>
<proteinExistence type="inferred from homology"/>
<keyword evidence="13" id="KW-1185">Reference proteome</keyword>
<keyword evidence="5 10" id="KW-0547">Nucleotide-binding</keyword>
<dbReference type="PANTHER" id="PTHR11649">
    <property type="entry name" value="MSS1/TRME-RELATED GTP-BINDING PROTEIN"/>
    <property type="match status" value="1"/>
</dbReference>
<accession>A0A7X2T494</accession>
<sequence length="191" mass="21482">MNSTFVTSALNASQWPDTDLPEIVVVGRSNVGKSSFINALCNRKKLAYVGNTPGKTRMINFFNIDDKWMLVDVPGYGYAKMSKSLLIQMGNMMEEYFSSRHQLKAVISLVDARHEAKRDDIDMISSLKEKNIPIIVVATKVDKIPKTKRIKALKTISQSLQIPLRNIYGVSSTEKTGFEDVTQKIYEVLGF</sequence>
<protein>
    <recommendedName>
        <fullName evidence="10">Probable GTP-binding protein EngB</fullName>
    </recommendedName>
</protein>
<dbReference type="FunFam" id="3.40.50.300:FF:000098">
    <property type="entry name" value="Probable GTP-binding protein EngB"/>
    <property type="match status" value="1"/>
</dbReference>
<dbReference type="NCBIfam" id="TIGR03598">
    <property type="entry name" value="GTPase_YsxC"/>
    <property type="match status" value="1"/>
</dbReference>
<keyword evidence="6" id="KW-0460">Magnesium</keyword>
<dbReference type="HAMAP" id="MF_00321">
    <property type="entry name" value="GTPase_EngB"/>
    <property type="match status" value="1"/>
</dbReference>
<comment type="function">
    <text evidence="10">Necessary for normal cell division and for the maintenance of normal septation.</text>
</comment>
<dbReference type="CDD" id="cd01876">
    <property type="entry name" value="YihA_EngB"/>
    <property type="match status" value="1"/>
</dbReference>
<dbReference type="InterPro" id="IPR030393">
    <property type="entry name" value="G_ENGB_dom"/>
</dbReference>
<dbReference type="Proteomes" id="UP000470082">
    <property type="component" value="Unassembled WGS sequence"/>
</dbReference>
<dbReference type="Pfam" id="PF01926">
    <property type="entry name" value="MMR_HSR1"/>
    <property type="match status" value="1"/>
</dbReference>
<comment type="similarity">
    <text evidence="2 10">Belongs to the TRAFAC class TrmE-Era-EngA-EngB-Septin-like GTPase superfamily. EngB GTPase family.</text>
</comment>
<keyword evidence="8 10" id="KW-0717">Septation</keyword>
<dbReference type="InterPro" id="IPR027417">
    <property type="entry name" value="P-loop_NTPase"/>
</dbReference>
<keyword evidence="7 10" id="KW-0342">GTP-binding</keyword>
<evidence type="ECO:0000256" key="6">
    <source>
        <dbReference type="ARBA" id="ARBA00022842"/>
    </source>
</evidence>
<dbReference type="PANTHER" id="PTHR11649:SF13">
    <property type="entry name" value="ENGB-TYPE G DOMAIN-CONTAINING PROTEIN"/>
    <property type="match status" value="1"/>
</dbReference>
<evidence type="ECO:0000313" key="12">
    <source>
        <dbReference type="EMBL" id="MSS02240.1"/>
    </source>
</evidence>
<dbReference type="AlphaFoldDB" id="A0A7X2T494"/>
<organism evidence="12 13">
    <name type="scientific">Floccifex porci</name>
    <dbReference type="NCBI Taxonomy" id="2606629"/>
    <lineage>
        <taxon>Bacteria</taxon>
        <taxon>Bacillati</taxon>
        <taxon>Bacillota</taxon>
        <taxon>Erysipelotrichia</taxon>
        <taxon>Erysipelotrichales</taxon>
        <taxon>Erysipelotrichaceae</taxon>
        <taxon>Floccifex</taxon>
    </lineage>
</organism>
<dbReference type="GO" id="GO:0005525">
    <property type="term" value="F:GTP binding"/>
    <property type="evidence" value="ECO:0007669"/>
    <property type="project" value="UniProtKB-UniRule"/>
</dbReference>
<keyword evidence="3 10" id="KW-0132">Cell division</keyword>
<dbReference type="InterPro" id="IPR006073">
    <property type="entry name" value="GTP-bd"/>
</dbReference>
<evidence type="ECO:0000313" key="13">
    <source>
        <dbReference type="Proteomes" id="UP000470082"/>
    </source>
</evidence>
<keyword evidence="4" id="KW-0479">Metal-binding</keyword>
<dbReference type="PROSITE" id="PS51706">
    <property type="entry name" value="G_ENGB"/>
    <property type="match status" value="1"/>
</dbReference>
<dbReference type="SUPFAM" id="SSF52540">
    <property type="entry name" value="P-loop containing nucleoside triphosphate hydrolases"/>
    <property type="match status" value="1"/>
</dbReference>
<evidence type="ECO:0000256" key="4">
    <source>
        <dbReference type="ARBA" id="ARBA00022723"/>
    </source>
</evidence>
<keyword evidence="9 10" id="KW-0131">Cell cycle</keyword>
<dbReference type="InterPro" id="IPR005225">
    <property type="entry name" value="Small_GTP-bd"/>
</dbReference>
<comment type="caution">
    <text evidence="12">The sequence shown here is derived from an EMBL/GenBank/DDBJ whole genome shotgun (WGS) entry which is preliminary data.</text>
</comment>
<comment type="cofactor">
    <cofactor evidence="1">
        <name>Mg(2+)</name>
        <dbReference type="ChEBI" id="CHEBI:18420"/>
    </cofactor>
</comment>
<evidence type="ECO:0000256" key="8">
    <source>
        <dbReference type="ARBA" id="ARBA00023210"/>
    </source>
</evidence>
<evidence type="ECO:0000256" key="2">
    <source>
        <dbReference type="ARBA" id="ARBA00009638"/>
    </source>
</evidence>
<evidence type="ECO:0000256" key="10">
    <source>
        <dbReference type="HAMAP-Rule" id="MF_00321"/>
    </source>
</evidence>
<reference evidence="12 13" key="1">
    <citation type="submission" date="2019-08" db="EMBL/GenBank/DDBJ databases">
        <title>In-depth cultivation of the pig gut microbiome towards novel bacterial diversity and tailored functional studies.</title>
        <authorList>
            <person name="Wylensek D."/>
            <person name="Hitch T.C.A."/>
            <person name="Clavel T."/>
        </authorList>
    </citation>
    <scope>NUCLEOTIDE SEQUENCE [LARGE SCALE GENOMIC DNA]</scope>
    <source>
        <strain evidence="12 13">LKV-178-WT-2G</strain>
    </source>
</reference>
<gene>
    <name evidence="10" type="primary">engB</name>
    <name evidence="12" type="ORF">FYJ50_09110</name>
</gene>
<evidence type="ECO:0000259" key="11">
    <source>
        <dbReference type="PROSITE" id="PS51706"/>
    </source>
</evidence>
<dbReference type="InterPro" id="IPR019987">
    <property type="entry name" value="GTP-bd_ribosome_bio_YsxC"/>
</dbReference>
<evidence type="ECO:0000256" key="3">
    <source>
        <dbReference type="ARBA" id="ARBA00022618"/>
    </source>
</evidence>